<sequence length="270" mass="29053">MASDEVPAPGTRLWLEVGADGEVPVTDGSTPDTVYRFDLTWLTSSWRCVFGAGCPGIDASLPDAGCCVHGAYFSEAADEERVAAAVARLDATTWANAGHRRHGAGRRWAVSDEDGARRTARVGGVCVFHNPRDFPGGYGCALHGLALAEGEDPMRTKPDVCWQLPVRRTYDEPARADGSTYLQVTVTEYTREGWGGGGADFDWYCTASPTAHVGPEPVWRSLRAELVELVGAQVYDVLDRHCAELVPDSGPRLLPLSVVHPATRASEGRS</sequence>
<name>A0ABW0GS44_9MICO</name>
<accession>A0ABW0GS44</accession>
<evidence type="ECO:0000256" key="1">
    <source>
        <dbReference type="ARBA" id="ARBA00093770"/>
    </source>
</evidence>
<organism evidence="2 3">
    <name type="scientific">Aquipuribacter nitratireducens</name>
    <dbReference type="NCBI Taxonomy" id="650104"/>
    <lineage>
        <taxon>Bacteria</taxon>
        <taxon>Bacillati</taxon>
        <taxon>Actinomycetota</taxon>
        <taxon>Actinomycetes</taxon>
        <taxon>Micrococcales</taxon>
        <taxon>Intrasporangiaceae</taxon>
        <taxon>Aquipuribacter</taxon>
    </lineage>
</organism>
<reference evidence="3" key="1">
    <citation type="journal article" date="2019" name="Int. J. Syst. Evol. Microbiol.">
        <title>The Global Catalogue of Microorganisms (GCM) 10K type strain sequencing project: providing services to taxonomists for standard genome sequencing and annotation.</title>
        <authorList>
            <consortium name="The Broad Institute Genomics Platform"/>
            <consortium name="The Broad Institute Genome Sequencing Center for Infectious Disease"/>
            <person name="Wu L."/>
            <person name="Ma J."/>
        </authorList>
    </citation>
    <scope>NUCLEOTIDE SEQUENCE [LARGE SCALE GENOMIC DNA]</scope>
    <source>
        <strain evidence="3">CCUG 43114</strain>
    </source>
</reference>
<gene>
    <name evidence="2" type="ORF">ACFPJ6_17440</name>
</gene>
<dbReference type="Pfam" id="PF11307">
    <property type="entry name" value="DUF3109"/>
    <property type="match status" value="1"/>
</dbReference>
<evidence type="ECO:0000313" key="3">
    <source>
        <dbReference type="Proteomes" id="UP001596122"/>
    </source>
</evidence>
<protein>
    <recommendedName>
        <fullName evidence="4">DUF3109 family protein</fullName>
    </recommendedName>
</protein>
<dbReference type="EMBL" id="JBHSLD010000028">
    <property type="protein sequence ID" value="MFC5382550.1"/>
    <property type="molecule type" value="Genomic_DNA"/>
</dbReference>
<proteinExistence type="inferred from homology"/>
<dbReference type="InterPro" id="IPR021458">
    <property type="entry name" value="Rv0495c"/>
</dbReference>
<dbReference type="Proteomes" id="UP001596122">
    <property type="component" value="Unassembled WGS sequence"/>
</dbReference>
<evidence type="ECO:0008006" key="4">
    <source>
        <dbReference type="Google" id="ProtNLM"/>
    </source>
</evidence>
<keyword evidence="3" id="KW-1185">Reference proteome</keyword>
<comment type="caution">
    <text evidence="2">The sequence shown here is derived from an EMBL/GenBank/DDBJ whole genome shotgun (WGS) entry which is preliminary data.</text>
</comment>
<dbReference type="RefSeq" id="WP_340270181.1">
    <property type="nucleotide sequence ID" value="NZ_JBBEOG010000006.1"/>
</dbReference>
<comment type="similarity">
    <text evidence="1">Belongs to the Rv0495c family.</text>
</comment>
<evidence type="ECO:0000313" key="2">
    <source>
        <dbReference type="EMBL" id="MFC5382550.1"/>
    </source>
</evidence>